<dbReference type="InterPro" id="IPR051794">
    <property type="entry name" value="PG_Endopeptidase_C40"/>
</dbReference>
<evidence type="ECO:0000256" key="3">
    <source>
        <dbReference type="ARBA" id="ARBA00022801"/>
    </source>
</evidence>
<dbReference type="PANTHER" id="PTHR47359:SF3">
    <property type="entry name" value="NLP_P60 DOMAIN-CONTAINING PROTEIN-RELATED"/>
    <property type="match status" value="1"/>
</dbReference>
<protein>
    <submittedName>
        <fullName evidence="8">C40 family peptidase</fullName>
    </submittedName>
</protein>
<keyword evidence="6" id="KW-1133">Transmembrane helix</keyword>
<evidence type="ECO:0000256" key="6">
    <source>
        <dbReference type="SAM" id="Phobius"/>
    </source>
</evidence>
<evidence type="ECO:0000313" key="8">
    <source>
        <dbReference type="EMBL" id="XCG62226.1"/>
    </source>
</evidence>
<dbReference type="GO" id="GO:0008234">
    <property type="term" value="F:cysteine-type peptidase activity"/>
    <property type="evidence" value="ECO:0007669"/>
    <property type="project" value="UniProtKB-KW"/>
</dbReference>
<keyword evidence="6" id="KW-0472">Membrane</keyword>
<evidence type="ECO:0000256" key="1">
    <source>
        <dbReference type="ARBA" id="ARBA00007074"/>
    </source>
</evidence>
<evidence type="ECO:0000259" key="7">
    <source>
        <dbReference type="PROSITE" id="PS51935"/>
    </source>
</evidence>
<accession>A0AAU8DKA9</accession>
<dbReference type="PANTHER" id="PTHR47359">
    <property type="entry name" value="PEPTIDOGLYCAN DL-ENDOPEPTIDASE CWLO"/>
    <property type="match status" value="1"/>
</dbReference>
<reference evidence="8" key="1">
    <citation type="submission" date="2024-05" db="EMBL/GenBank/DDBJ databases">
        <authorList>
            <person name="Cai S.Y."/>
            <person name="Jin L.M."/>
            <person name="Li H.R."/>
        </authorList>
    </citation>
    <scope>NUCLEOTIDE SEQUENCE</scope>
    <source>
        <strain evidence="8">A5-74</strain>
    </source>
</reference>
<dbReference type="InterPro" id="IPR000064">
    <property type="entry name" value="NLP_P60_dom"/>
</dbReference>
<feature type="domain" description="NlpC/P60" evidence="7">
    <location>
        <begin position="412"/>
        <end position="528"/>
    </location>
</feature>
<feature type="region of interest" description="Disordered" evidence="5">
    <location>
        <begin position="294"/>
        <end position="402"/>
    </location>
</feature>
<sequence length="528" mass="53240">MHSTRGRTFAALQHSLRIPRVLVTVGVLMAGVVLAPAAVAAPQVRPAVPTSDGLLADPGDPTTADEAQTAWLEATGAAESMNEKVLVAIDVEHQARAEVESAARTVTAKEQALRTAKTRNAAAGTASAAAAKKLAVASAAEASYQDKVDEFADASFRGARFGSMSAMFTANSPEDFLETASTLELVADDTAQTLDRAAAAKATAAQARTGAQQAADSAAAAKSAADAAVTDAAAARTHAETALKASHAATDQVRSRQAKLKREADRLEALQNRLSEQERQAALAAQAAAARQAAQEAQARADRNRAAAAQQQAAAEQAAAEQAAAEQAAPKVADAPAGQNPSSAAAAPGSPAEAAPTEAAPTEVTATEVTATEVTATEAAPTEAAPTEVTATEAAPSAAAPTAAAPTAAAPSGAAEVAVQAALSKVGSPYVYGAAGPDSFDCSGFTSWAYAQAGITIPRTSGGQAGLQYVPLDQLRPGDLITYYSPVHHVAMYIGNGQIVHASTSSKPVYVTTMYYGGPNGTGHRVVG</sequence>
<dbReference type="Pfam" id="PF00877">
    <property type="entry name" value="NLPC_P60"/>
    <property type="match status" value="1"/>
</dbReference>
<keyword evidence="4" id="KW-0788">Thiol protease</keyword>
<dbReference type="SUPFAM" id="SSF54001">
    <property type="entry name" value="Cysteine proteinases"/>
    <property type="match status" value="1"/>
</dbReference>
<comment type="similarity">
    <text evidence="1">Belongs to the peptidase C40 family.</text>
</comment>
<feature type="compositionally biased region" description="Low complexity" evidence="5">
    <location>
        <begin position="306"/>
        <end position="402"/>
    </location>
</feature>
<dbReference type="InterPro" id="IPR038765">
    <property type="entry name" value="Papain-like_cys_pep_sf"/>
</dbReference>
<evidence type="ECO:0000256" key="2">
    <source>
        <dbReference type="ARBA" id="ARBA00022670"/>
    </source>
</evidence>
<keyword evidence="6" id="KW-0812">Transmembrane</keyword>
<evidence type="ECO:0000256" key="4">
    <source>
        <dbReference type="ARBA" id="ARBA00022807"/>
    </source>
</evidence>
<dbReference type="RefSeq" id="WP_353647841.1">
    <property type="nucleotide sequence ID" value="NZ_CP159218.1"/>
</dbReference>
<dbReference type="PROSITE" id="PS51935">
    <property type="entry name" value="NLPC_P60"/>
    <property type="match status" value="1"/>
</dbReference>
<dbReference type="AlphaFoldDB" id="A0AAU8DKA9"/>
<dbReference type="EMBL" id="CP159218">
    <property type="protein sequence ID" value="XCG62226.1"/>
    <property type="molecule type" value="Genomic_DNA"/>
</dbReference>
<gene>
    <name evidence="8" type="ORF">ABLG96_13200</name>
</gene>
<evidence type="ECO:0000256" key="5">
    <source>
        <dbReference type="SAM" id="MobiDB-lite"/>
    </source>
</evidence>
<dbReference type="GO" id="GO:0006508">
    <property type="term" value="P:proteolysis"/>
    <property type="evidence" value="ECO:0007669"/>
    <property type="project" value="UniProtKB-KW"/>
</dbReference>
<organism evidence="8">
    <name type="scientific">Nakamurella sp. A5-74</name>
    <dbReference type="NCBI Taxonomy" id="3158264"/>
    <lineage>
        <taxon>Bacteria</taxon>
        <taxon>Bacillati</taxon>
        <taxon>Actinomycetota</taxon>
        <taxon>Actinomycetes</taxon>
        <taxon>Nakamurellales</taxon>
        <taxon>Nakamurellaceae</taxon>
        <taxon>Nakamurella</taxon>
    </lineage>
</organism>
<keyword evidence="3" id="KW-0378">Hydrolase</keyword>
<dbReference type="Gene3D" id="3.90.1720.10">
    <property type="entry name" value="endopeptidase domain like (from Nostoc punctiforme)"/>
    <property type="match status" value="1"/>
</dbReference>
<name>A0AAU8DKA9_9ACTN</name>
<proteinExistence type="inferred from homology"/>
<keyword evidence="2" id="KW-0645">Protease</keyword>
<feature type="transmembrane region" description="Helical" evidence="6">
    <location>
        <begin position="21"/>
        <end position="41"/>
    </location>
</feature>